<dbReference type="EMBL" id="LHPF02000077">
    <property type="protein sequence ID" value="PSC67194.1"/>
    <property type="molecule type" value="Genomic_DNA"/>
</dbReference>
<name>A0A2P6UZG5_9CHLO</name>
<protein>
    <submittedName>
        <fullName evidence="1">Uncharacterized protein</fullName>
    </submittedName>
</protein>
<dbReference type="Proteomes" id="UP000239649">
    <property type="component" value="Unassembled WGS sequence"/>
</dbReference>
<keyword evidence="2" id="KW-1185">Reference proteome</keyword>
<reference evidence="1 2" key="1">
    <citation type="journal article" date="2018" name="Plant J.">
        <title>Genome sequences of Chlorella sorokiniana UTEX 1602 and Micractinium conductrix SAG 241.80: implications to maltose excretion by a green alga.</title>
        <authorList>
            <person name="Arriola M.B."/>
            <person name="Velmurugan N."/>
            <person name="Zhang Y."/>
            <person name="Plunkett M.H."/>
            <person name="Hondzo H."/>
            <person name="Barney B.M."/>
        </authorList>
    </citation>
    <scope>NUCLEOTIDE SEQUENCE [LARGE SCALE GENOMIC DNA]</scope>
    <source>
        <strain evidence="1 2">SAG 241.80</strain>
    </source>
</reference>
<organism evidence="1 2">
    <name type="scientific">Micractinium conductrix</name>
    <dbReference type="NCBI Taxonomy" id="554055"/>
    <lineage>
        <taxon>Eukaryota</taxon>
        <taxon>Viridiplantae</taxon>
        <taxon>Chlorophyta</taxon>
        <taxon>core chlorophytes</taxon>
        <taxon>Trebouxiophyceae</taxon>
        <taxon>Chlorellales</taxon>
        <taxon>Chlorellaceae</taxon>
        <taxon>Chlorella clade</taxon>
        <taxon>Micractinium</taxon>
    </lineage>
</organism>
<evidence type="ECO:0000313" key="2">
    <source>
        <dbReference type="Proteomes" id="UP000239649"/>
    </source>
</evidence>
<gene>
    <name evidence="1" type="ORF">C2E20_9115</name>
</gene>
<sequence length="294" mass="32898">MAYWQAICNIKKSWVAFVAKFKANGEVWTVELAKDCQAVAVQYLLGGVDQPPLRLGALRVMMSSTSLGMPCVMESCKEVGCPKNHVKYYSNRKGTHAELELVHFKNEKQKGRKSLPLAAGPTQAVVLLEQAVAFMAGWFPQGTVCTLFCGSTGLPYKEAYVSTVAAKQLSQYGHKCTARSFRQFFSTAWRDFLSFPTTQLMGMTANQLDVVAASMMLNSPEAWTISYDDSIAERGMRTILHLWDKFQAFLFSQHLDKISEQPWDPLTATMADLKLGCEATICQPEWQRAMCSRM</sequence>
<comment type="caution">
    <text evidence="1">The sequence shown here is derived from an EMBL/GenBank/DDBJ whole genome shotgun (WGS) entry which is preliminary data.</text>
</comment>
<evidence type="ECO:0000313" key="1">
    <source>
        <dbReference type="EMBL" id="PSC67194.1"/>
    </source>
</evidence>
<accession>A0A2P6UZG5</accession>
<dbReference type="AlphaFoldDB" id="A0A2P6UZG5"/>
<proteinExistence type="predicted"/>